<name>A0A4V2VDV8_9HYPH</name>
<gene>
    <name evidence="1" type="ORF">EV129_113130</name>
</gene>
<organism evidence="1 2">
    <name type="scientific">Rhizobium azibense</name>
    <dbReference type="NCBI Taxonomy" id="1136135"/>
    <lineage>
        <taxon>Bacteria</taxon>
        <taxon>Pseudomonadati</taxon>
        <taxon>Pseudomonadota</taxon>
        <taxon>Alphaproteobacteria</taxon>
        <taxon>Hyphomicrobiales</taxon>
        <taxon>Rhizobiaceae</taxon>
        <taxon>Rhizobium/Agrobacterium group</taxon>
        <taxon>Rhizobium</taxon>
    </lineage>
</organism>
<sequence>MTDQTKVLTEDRGAVELSSLTAAQGTKLFTIGASSITATRDWQGQLVRFTGECSVTIPADLPDDFSCGWSQDGADPVTFVAGAGATVQSVDGNLVSGGQYAIGGIAGMGAGVVRLYGQLTA</sequence>
<comment type="caution">
    <text evidence="1">The sequence shown here is derived from an EMBL/GenBank/DDBJ whole genome shotgun (WGS) entry which is preliminary data.</text>
</comment>
<dbReference type="EMBL" id="SMBK01000013">
    <property type="protein sequence ID" value="TCU34145.1"/>
    <property type="molecule type" value="Genomic_DNA"/>
</dbReference>
<dbReference type="AlphaFoldDB" id="A0A4V2VDV8"/>
<evidence type="ECO:0000313" key="2">
    <source>
        <dbReference type="Proteomes" id="UP000295507"/>
    </source>
</evidence>
<accession>A0A4V2VDV8</accession>
<reference evidence="1 2" key="1">
    <citation type="submission" date="2019-03" db="EMBL/GenBank/DDBJ databases">
        <title>Genomic Encyclopedia of Type Strains, Phase IV (KMG-V): Genome sequencing to study the core and pangenomes of soil and plant-associated prokaryotes.</title>
        <authorList>
            <person name="Whitman W."/>
        </authorList>
    </citation>
    <scope>NUCLEOTIDE SEQUENCE [LARGE SCALE GENOMIC DNA]</scope>
    <source>
        <strain evidence="1 2">IE4868</strain>
    </source>
</reference>
<dbReference type="RefSeq" id="WP_132552903.1">
    <property type="nucleotide sequence ID" value="NZ_SMBK01000013.1"/>
</dbReference>
<protein>
    <submittedName>
        <fullName evidence="1">Uncharacterized protein</fullName>
    </submittedName>
</protein>
<evidence type="ECO:0000313" key="1">
    <source>
        <dbReference type="EMBL" id="TCU34145.1"/>
    </source>
</evidence>
<proteinExistence type="predicted"/>
<dbReference type="Proteomes" id="UP000295507">
    <property type="component" value="Unassembled WGS sequence"/>
</dbReference>